<feature type="region of interest" description="Disordered" evidence="4">
    <location>
        <begin position="125"/>
        <end position="227"/>
    </location>
</feature>
<sequence>MSSQERLPTASLSQWQPLSAEMAQDQMSSRRQSSIQVQDGPAAAAAAAAAVTTSSSAYTASTASGLSLGAGSTFYIPWHQQQYPSMHMAHPGGDLSATPMNFVFPPMMVHPSAMTQLRQPTLGTLVQPTMPTSTTPNHSPPNSSGRDEGADEFASPSLAVAVSTEDSSGDDEFDKPAPADSSTPVTNPVQVAEGSDNTLNVVAREPNVASGDEKAPSLDVSAPPLGDNDEFGYDEFGYSEDDLVDLARMEREAQALFPPKRKDKAFAEAKDLKSQLQCRIGDAHGFRISNQGGSSFTCACANESISAAKKREKRQKNNPLAVKRQVTKKGQRGCKWKVSYSRVNPKDPKDKRIYVTKAEYRHTHGCRPNTQQLLHQNISGGAYLRDKDVNAEIVDRLLNTFRYSDYVNARAIRNVLRDLLPESVPINAALIANVRVRMNKIVDQYERDEYGKLKLEKEMKVTADDADRLINDSLDDAKHDKLCGEALKNPEFVGVHTQELKLMLNEALEKGKETDQIVALLSRLKEEDPAFDYRISWDARRKAKVFVWQDGVMRKHCQDGLCDVFMLDMMKRQQNSADWPYCGPVLITGENKAVCGCEAIVISEDSESYIFVMNSLYDMSGVSRDETKIIFGDGIMSTNLLTALGIDKTCNLILDRYHLKKVDWKKKFRWDWNRMEPLMEAVMYAKSEAEYDIAIDNVRKKIKSQELQDYIEKEVHPNRFHFVDYWIKQYPYHLNRNGDQGAEANHSSYCARISVGSYMTPAEQISKCLTRSMDVAKELNAERYKYYLETVATSQELRERGDVQSANAILELSSEGYRIWERARDEAPNYSSRPCVTKPGCIEVYRSDNQVAPPRIIGPDEPCICSDKQHQQNYGRSKTACYAVLSSFAPRLRLRLRLQLMFIPGDKEEQDMWPLNIVRAEPNHDKDLHRLLDLRPWIQDERRQYDDAKVRRQIKRNPGAVATRYSFRFRRGHTCLSSPIFRVVALGGSLQTVRACHMSDRRGRRAAGTNEHRNTLLHVACSVRQTADVVRWILARDPGAVEARNRHGFTPLHCAAAYGSSAEVVRLLIGRSPEAVHSRNILKETPYDAAKHAGASREVLELLDPDVIVVDRNATRRISESWASITSRWGGAEARNEGTRHRFRQAVDAPPHGPDLPVPEPVRAELPRILQPGRVDLRDLQHVRVAREDHVVPPPVVPRLELEYRPPHPLDDGGNALHPERGVGRVHHVHRPDVRVGRQLHAVEAAEVALHETVVEEDLVVDREAERIRPAGDGVVPPYAPYALLGRLPRPREGRADEVHLAGGPRRRVPSVPSAVPRQVPRDGVDQPSRGPPALLDPEQGQPVPVGAGEGPRRGDDPGDVRRGLAVPEEVVVILKVGEGRGNPAARAPGLGRLRRRPERTVGIQSSRIGQAAAPRPGGRGRPERRAKGIQSRLQEQHRSKSNSTIMKEALPAGHEAARRRDFPCRGPASLARRTGLNLASVRGRSRRRRPPRDFSDGSGLLPTAAKVILVGPGGPLEKGNVRVQQVLLPPSKREGRLPRGLGATRGGHDEGLREGDDARGVRTGPLLLQGIPPGASPSAEGDARARRAPAQGGPRVRSVLPTHRRERVHRSSQRVGLGRDARGRRRGDGARRGRVHPRRRAGPQGDVPPPRVGGQPQPTRTVPGAVPAVPRRGLEQDGVLGEDARRDQIAERRDGDRAVDAEGLPGHDREDGEDKPHRSGKESEGGAVRQLPGEEAALRGAAGGDCRCDSEGELR</sequence>
<dbReference type="GO" id="GO:0005737">
    <property type="term" value="C:cytoplasm"/>
    <property type="evidence" value="ECO:0007669"/>
    <property type="project" value="TreeGrafter"/>
</dbReference>
<evidence type="ECO:0000256" key="2">
    <source>
        <dbReference type="ARBA" id="ARBA00023043"/>
    </source>
</evidence>
<dbReference type="InterPro" id="IPR052420">
    <property type="entry name" value="Espin/Espin-like"/>
</dbReference>
<dbReference type="PROSITE" id="PS50088">
    <property type="entry name" value="ANK_REPEAT"/>
    <property type="match status" value="1"/>
</dbReference>
<reference evidence="5 6" key="1">
    <citation type="journal article" date="2012" name="Genome Biol.">
        <title>Genome and low-iron response of an oceanic diatom adapted to chronic iron limitation.</title>
        <authorList>
            <person name="Lommer M."/>
            <person name="Specht M."/>
            <person name="Roy A.S."/>
            <person name="Kraemer L."/>
            <person name="Andreson R."/>
            <person name="Gutowska M.A."/>
            <person name="Wolf J."/>
            <person name="Bergner S.V."/>
            <person name="Schilhabel M.B."/>
            <person name="Klostermeier U.C."/>
            <person name="Beiko R.G."/>
            <person name="Rosenstiel P."/>
            <person name="Hippler M."/>
            <person name="Laroche J."/>
        </authorList>
    </citation>
    <scope>NUCLEOTIDE SEQUENCE [LARGE SCALE GENOMIC DNA]</scope>
    <source>
        <strain evidence="5 6">CCMP1005</strain>
    </source>
</reference>
<feature type="compositionally biased region" description="Basic and acidic residues" evidence="4">
    <location>
        <begin position="1618"/>
        <end position="1632"/>
    </location>
</feature>
<evidence type="ECO:0000313" key="5">
    <source>
        <dbReference type="EMBL" id="EJK66079.1"/>
    </source>
</evidence>
<dbReference type="GO" id="GO:0051015">
    <property type="term" value="F:actin filament binding"/>
    <property type="evidence" value="ECO:0007669"/>
    <property type="project" value="TreeGrafter"/>
</dbReference>
<keyword evidence="1" id="KW-0677">Repeat</keyword>
<dbReference type="SUPFAM" id="SSF48403">
    <property type="entry name" value="Ankyrin repeat"/>
    <property type="match status" value="1"/>
</dbReference>
<feature type="region of interest" description="Disordered" evidence="4">
    <location>
        <begin position="1300"/>
        <end position="1365"/>
    </location>
</feature>
<feature type="compositionally biased region" description="Polar residues" evidence="4">
    <location>
        <begin position="180"/>
        <end position="200"/>
    </location>
</feature>
<dbReference type="PROSITE" id="PS50297">
    <property type="entry name" value="ANK_REP_REGION"/>
    <property type="match status" value="1"/>
</dbReference>
<dbReference type="OrthoDB" id="1426481at2759"/>
<evidence type="ECO:0000256" key="4">
    <source>
        <dbReference type="SAM" id="MobiDB-lite"/>
    </source>
</evidence>
<dbReference type="Proteomes" id="UP000266841">
    <property type="component" value="Unassembled WGS sequence"/>
</dbReference>
<feature type="compositionally biased region" description="Basic residues" evidence="4">
    <location>
        <begin position="1603"/>
        <end position="1613"/>
    </location>
</feature>
<feature type="compositionally biased region" description="Polar residues" evidence="4">
    <location>
        <begin position="1"/>
        <end position="17"/>
    </location>
</feature>
<name>K0SM88_THAOC</name>
<evidence type="ECO:0000313" key="6">
    <source>
        <dbReference type="Proteomes" id="UP000266841"/>
    </source>
</evidence>
<feature type="compositionally biased region" description="Basic residues" evidence="4">
    <location>
        <begin position="1633"/>
        <end position="1642"/>
    </location>
</feature>
<feature type="compositionally biased region" description="Basic and acidic residues" evidence="4">
    <location>
        <begin position="1747"/>
        <end position="1756"/>
    </location>
</feature>
<keyword evidence="6" id="KW-1185">Reference proteome</keyword>
<comment type="caution">
    <text evidence="5">The sequence shown here is derived from an EMBL/GenBank/DDBJ whole genome shotgun (WGS) entry which is preliminary data.</text>
</comment>
<dbReference type="InterPro" id="IPR036770">
    <property type="entry name" value="Ankyrin_rpt-contain_sf"/>
</dbReference>
<dbReference type="PANTHER" id="PTHR24153">
    <property type="entry name" value="ESPIN"/>
    <property type="match status" value="1"/>
</dbReference>
<dbReference type="SMART" id="SM00248">
    <property type="entry name" value="ANK"/>
    <property type="match status" value="2"/>
</dbReference>
<feature type="region of interest" description="Disordered" evidence="4">
    <location>
        <begin position="1527"/>
        <end position="1756"/>
    </location>
</feature>
<feature type="region of interest" description="Disordered" evidence="4">
    <location>
        <begin position="1466"/>
        <end position="1500"/>
    </location>
</feature>
<feature type="compositionally biased region" description="Basic and acidic residues" evidence="4">
    <location>
        <begin position="1683"/>
        <end position="1725"/>
    </location>
</feature>
<accession>K0SM88</accession>
<feature type="compositionally biased region" description="Low complexity" evidence="4">
    <location>
        <begin position="128"/>
        <end position="144"/>
    </location>
</feature>
<keyword evidence="2 3" id="KW-0040">ANK repeat</keyword>
<feature type="compositionally biased region" description="Basic and acidic residues" evidence="4">
    <location>
        <begin position="1351"/>
        <end position="1363"/>
    </location>
</feature>
<dbReference type="EMBL" id="AGNL01015286">
    <property type="protein sequence ID" value="EJK66079.1"/>
    <property type="molecule type" value="Genomic_DNA"/>
</dbReference>
<dbReference type="GO" id="GO:0051017">
    <property type="term" value="P:actin filament bundle assembly"/>
    <property type="evidence" value="ECO:0007669"/>
    <property type="project" value="TreeGrafter"/>
</dbReference>
<feature type="region of interest" description="Disordered" evidence="4">
    <location>
        <begin position="1381"/>
        <end position="1444"/>
    </location>
</feature>
<evidence type="ECO:0000256" key="3">
    <source>
        <dbReference type="PROSITE-ProRule" id="PRU00023"/>
    </source>
</evidence>
<organism evidence="5 6">
    <name type="scientific">Thalassiosira oceanica</name>
    <name type="common">Marine diatom</name>
    <dbReference type="NCBI Taxonomy" id="159749"/>
    <lineage>
        <taxon>Eukaryota</taxon>
        <taxon>Sar</taxon>
        <taxon>Stramenopiles</taxon>
        <taxon>Ochrophyta</taxon>
        <taxon>Bacillariophyta</taxon>
        <taxon>Coscinodiscophyceae</taxon>
        <taxon>Thalassiosirophycidae</taxon>
        <taxon>Thalassiosirales</taxon>
        <taxon>Thalassiosiraceae</taxon>
        <taxon>Thalassiosira</taxon>
    </lineage>
</organism>
<feature type="region of interest" description="Disordered" evidence="4">
    <location>
        <begin position="1"/>
        <end position="41"/>
    </location>
</feature>
<dbReference type="InterPro" id="IPR002110">
    <property type="entry name" value="Ankyrin_rpt"/>
</dbReference>
<feature type="repeat" description="ANK" evidence="3">
    <location>
        <begin position="1047"/>
        <end position="1069"/>
    </location>
</feature>
<evidence type="ECO:0000256" key="1">
    <source>
        <dbReference type="ARBA" id="ARBA00022737"/>
    </source>
</evidence>
<gene>
    <name evidence="5" type="ORF">THAOC_13018</name>
</gene>
<dbReference type="eggNOG" id="ENOG502SS9P">
    <property type="taxonomic scope" value="Eukaryota"/>
</dbReference>
<feature type="compositionally biased region" description="Polar residues" evidence="4">
    <location>
        <begin position="25"/>
        <end position="37"/>
    </location>
</feature>
<protein>
    <submittedName>
        <fullName evidence="5">Uncharacterized protein</fullName>
    </submittedName>
</protein>
<dbReference type="Gene3D" id="1.25.40.20">
    <property type="entry name" value="Ankyrin repeat-containing domain"/>
    <property type="match status" value="2"/>
</dbReference>
<feature type="compositionally biased region" description="Basic and acidic residues" evidence="4">
    <location>
        <begin position="1547"/>
        <end position="1561"/>
    </location>
</feature>
<proteinExistence type="predicted"/>
<dbReference type="Pfam" id="PF12796">
    <property type="entry name" value="Ank_2"/>
    <property type="match status" value="1"/>
</dbReference>
<dbReference type="PANTHER" id="PTHR24153:SF8">
    <property type="entry name" value="FORKED, ISOFORM F"/>
    <property type="match status" value="1"/>
</dbReference>